<dbReference type="GO" id="GO:0006351">
    <property type="term" value="P:DNA-templated transcription"/>
    <property type="evidence" value="ECO:0007669"/>
    <property type="project" value="InterPro"/>
</dbReference>
<evidence type="ECO:0000313" key="6">
    <source>
        <dbReference type="Ensembl" id="ENSEBUP00000011824.1"/>
    </source>
</evidence>
<evidence type="ECO:0000313" key="7">
    <source>
        <dbReference type="Proteomes" id="UP000694388"/>
    </source>
</evidence>
<evidence type="ECO:0000256" key="4">
    <source>
        <dbReference type="SAM" id="MobiDB-lite"/>
    </source>
</evidence>
<reference evidence="6" key="1">
    <citation type="submission" date="2025-08" db="UniProtKB">
        <authorList>
            <consortium name="Ensembl"/>
        </authorList>
    </citation>
    <scope>IDENTIFICATION</scope>
</reference>
<organism evidence="6 7">
    <name type="scientific">Eptatretus burgeri</name>
    <name type="common">Inshore hagfish</name>
    <dbReference type="NCBI Taxonomy" id="7764"/>
    <lineage>
        <taxon>Eukaryota</taxon>
        <taxon>Metazoa</taxon>
        <taxon>Chordata</taxon>
        <taxon>Craniata</taxon>
        <taxon>Vertebrata</taxon>
        <taxon>Cyclostomata</taxon>
        <taxon>Myxini</taxon>
        <taxon>Myxiniformes</taxon>
        <taxon>Myxinidae</taxon>
        <taxon>Eptatretinae</taxon>
        <taxon>Eptatretus</taxon>
    </lineage>
</organism>
<reference evidence="6" key="2">
    <citation type="submission" date="2025-09" db="UniProtKB">
        <authorList>
            <consortium name="Ensembl"/>
        </authorList>
    </citation>
    <scope>IDENTIFICATION</scope>
</reference>
<name>A0A8C4Q8W9_EPTBU</name>
<evidence type="ECO:0000256" key="1">
    <source>
        <dbReference type="ARBA" id="ARBA00022723"/>
    </source>
</evidence>
<keyword evidence="2" id="KW-0863">Zinc-finger</keyword>
<dbReference type="Pfam" id="PF00628">
    <property type="entry name" value="PHD"/>
    <property type="match status" value="1"/>
</dbReference>
<feature type="compositionally biased region" description="Low complexity" evidence="4">
    <location>
        <begin position="25"/>
        <end position="37"/>
    </location>
</feature>
<dbReference type="PROSITE" id="PS51321">
    <property type="entry name" value="TFIIS_CENTRAL"/>
    <property type="match status" value="1"/>
</dbReference>
<feature type="compositionally biased region" description="Pro residues" evidence="4">
    <location>
        <begin position="737"/>
        <end position="753"/>
    </location>
</feature>
<feature type="region of interest" description="Disordered" evidence="4">
    <location>
        <begin position="703"/>
        <end position="757"/>
    </location>
</feature>
<dbReference type="AlphaFoldDB" id="A0A8C4Q8W9"/>
<evidence type="ECO:0000256" key="2">
    <source>
        <dbReference type="ARBA" id="ARBA00022771"/>
    </source>
</evidence>
<dbReference type="SUPFAM" id="SSF57903">
    <property type="entry name" value="FYVE/PHD zinc finger"/>
    <property type="match status" value="1"/>
</dbReference>
<dbReference type="SUPFAM" id="SSF46942">
    <property type="entry name" value="Elongation factor TFIIS domain 2"/>
    <property type="match status" value="1"/>
</dbReference>
<keyword evidence="7" id="KW-1185">Reference proteome</keyword>
<dbReference type="Proteomes" id="UP000694388">
    <property type="component" value="Unplaced"/>
</dbReference>
<feature type="compositionally biased region" description="Low complexity" evidence="4">
    <location>
        <begin position="716"/>
        <end position="729"/>
    </location>
</feature>
<dbReference type="GO" id="GO:0008270">
    <property type="term" value="F:zinc ion binding"/>
    <property type="evidence" value="ECO:0007669"/>
    <property type="project" value="UniProtKB-KW"/>
</dbReference>
<dbReference type="InterPro" id="IPR019787">
    <property type="entry name" value="Znf_PHD-finger"/>
</dbReference>
<dbReference type="Pfam" id="PF07500">
    <property type="entry name" value="TFIIS_M"/>
    <property type="match status" value="1"/>
</dbReference>
<proteinExistence type="predicted"/>
<dbReference type="Gene3D" id="1.10.472.30">
    <property type="entry name" value="Transcription elongation factor S-II, central domain"/>
    <property type="match status" value="1"/>
</dbReference>
<keyword evidence="3" id="KW-0862">Zinc</keyword>
<keyword evidence="1" id="KW-0479">Metal-binding</keyword>
<dbReference type="InterPro" id="IPR012921">
    <property type="entry name" value="SPOC_C"/>
</dbReference>
<dbReference type="Ensembl" id="ENSEBUT00000012400.1">
    <property type="protein sequence ID" value="ENSEBUP00000011824.1"/>
    <property type="gene ID" value="ENSEBUG00000007555.1"/>
</dbReference>
<dbReference type="InterPro" id="IPR003618">
    <property type="entry name" value="TFIIS_cen_dom"/>
</dbReference>
<dbReference type="GO" id="GO:0005634">
    <property type="term" value="C:nucleus"/>
    <property type="evidence" value="ECO:0007669"/>
    <property type="project" value="TreeGrafter"/>
</dbReference>
<feature type="compositionally biased region" description="Basic and acidic residues" evidence="4">
    <location>
        <begin position="493"/>
        <end position="503"/>
    </location>
</feature>
<dbReference type="InterPro" id="IPR036575">
    <property type="entry name" value="TFIIS_cen_dom_sf"/>
</dbReference>
<dbReference type="InterPro" id="IPR011011">
    <property type="entry name" value="Znf_FYVE_PHD"/>
</dbReference>
<dbReference type="InterPro" id="IPR013083">
    <property type="entry name" value="Znf_RING/FYVE/PHD"/>
</dbReference>
<dbReference type="PANTHER" id="PTHR11477:SF51">
    <property type="entry name" value="PROTEIN PARTNER OF SNF, ISOFORM B"/>
    <property type="match status" value="1"/>
</dbReference>
<feature type="domain" description="TFIIS central" evidence="5">
    <location>
        <begin position="525"/>
        <end position="645"/>
    </location>
</feature>
<protein>
    <recommendedName>
        <fullName evidence="5">TFIIS central domain-containing protein</fullName>
    </recommendedName>
</protein>
<dbReference type="SMART" id="SM00510">
    <property type="entry name" value="TFS2M"/>
    <property type="match status" value="1"/>
</dbReference>
<feature type="compositionally biased region" description="Basic and acidic residues" evidence="4">
    <location>
        <begin position="46"/>
        <end position="70"/>
    </location>
</feature>
<accession>A0A8C4Q8W9</accession>
<sequence>MLDSKTICRLGILFRYCPSYQNFSRPTKNTRTTPRKTWGFRRSTLAKRDASHEVEAQSDKQDDGLSKARESSATQSRMQAAPRRSGRATKRTPQLQAFLSTHIRLRKPLSPGDSGGDSPGSMERVTACSPNSSGSLSPAERERDSDSDRESSDDGSSGGSSGNEDEISLKELQRRLRNKKVQSLHLPKVVCQKADFLSGRNEPPKCTMASVRLVDVVKWEPVEESMVVQPLLVDDPCAGVDVSDSTDFGEQGPGDFHFVSIYCILMVQISCSRCSEWFHGSCVGISIPRAEVMRDSGEVYVCPNCSALEDKMEAKEESSLPTINEEHCCIKGRIQMGASSADSKENPSASAANQKCVVDGCDKGAQPGSVYCSSECILKHAAAALQTLKKDDDVKKSKKKEVVKKKKKKVKFELTPKSMKELKLAAVKANLKRSSLLVKAPSEWYCVEYPSLFIFLFLLQSRILLSYCKKESIDTWRSDEVFNLSKPISISGSKEKSELKKEVPLPGGTQAPSSPPKAHPTVEQIRHNVRRTLKDILTKRCNDSDDIFVGDEELRKVATHIEKELFVLCQTTDSKYKSKVRSLILNLKDPKNQGLFRRVIRGDLSASRLVRLGPQEMASRELAVWRERENSKACFSIFLSIFTHYCFVSLDGEESFQEEKSEVVQRDFLSSMLNDTTDQHKAHLFDLNCKICTDCHPTGRMVIASEDPPPAKKAKPASSSSSAASGSFTKKSDTTLMPPPPAPLPPTPAPAPTPVSISAPFSVTPPVQALRPVSSVERTRADPRLERYASQAAAALPSSAEPAPPKPPTTIGATEPSSFILHPMMVPQSPSLDFMTEMPAAHVTHSPGQPVFTSLSPQQPVLTLQALSHLESLWKGFVNMHGVAKVVMKAYPVSGSMTSELPDTIHIGGRILPKMVWDYVGKLKTSGSKVIENVLKG</sequence>
<dbReference type="GeneTree" id="ENSGT00940000155532"/>
<dbReference type="Pfam" id="PF07744">
    <property type="entry name" value="SPOC"/>
    <property type="match status" value="1"/>
</dbReference>
<evidence type="ECO:0000259" key="5">
    <source>
        <dbReference type="PROSITE" id="PS51321"/>
    </source>
</evidence>
<evidence type="ECO:0000256" key="3">
    <source>
        <dbReference type="ARBA" id="ARBA00022833"/>
    </source>
</evidence>
<feature type="compositionally biased region" description="Basic and acidic residues" evidence="4">
    <location>
        <begin position="139"/>
        <end position="152"/>
    </location>
</feature>
<feature type="region of interest" description="Disordered" evidence="4">
    <location>
        <begin position="23"/>
        <end position="166"/>
    </location>
</feature>
<dbReference type="Gene3D" id="3.30.40.10">
    <property type="entry name" value="Zinc/RING finger domain, C3HC4 (zinc finger)"/>
    <property type="match status" value="1"/>
</dbReference>
<dbReference type="PANTHER" id="PTHR11477">
    <property type="entry name" value="TRANSCRIPTION FACTOR S-II ZINC FINGER DOMAIN-CONTAINING PROTEIN"/>
    <property type="match status" value="1"/>
</dbReference>
<feature type="region of interest" description="Disordered" evidence="4">
    <location>
        <begin position="493"/>
        <end position="521"/>
    </location>
</feature>